<dbReference type="PANTHER" id="PTHR21224">
    <property type="entry name" value="INTEGRATOR COMPLEX SUBUNIT 1"/>
    <property type="match status" value="1"/>
</dbReference>
<dbReference type="EMBL" id="GDQN01004954">
    <property type="protein sequence ID" value="JAT86100.1"/>
    <property type="molecule type" value="Transcribed_RNA"/>
</dbReference>
<name>A0A1E1WGH1_PECGO</name>
<dbReference type="OrthoDB" id="19938at2759"/>
<gene>
    <name evidence="2" type="ORF">g.17293</name>
</gene>
<dbReference type="GO" id="GO:0034474">
    <property type="term" value="P:U2 snRNA 3'-end processing"/>
    <property type="evidence" value="ECO:0007669"/>
    <property type="project" value="InterPro"/>
</dbReference>
<dbReference type="InterPro" id="IPR038902">
    <property type="entry name" value="INTS1"/>
</dbReference>
<protein>
    <recommendedName>
        <fullName evidence="1">Integrator complex subunit 1 INTS2-binding domain-containing protein</fullName>
    </recommendedName>
</protein>
<proteinExistence type="predicted"/>
<reference evidence="2" key="1">
    <citation type="submission" date="2015-09" db="EMBL/GenBank/DDBJ databases">
        <title>De novo assembly of Pectinophora gossypiella (Pink Bollworm) gut transcriptome.</title>
        <authorList>
            <person name="Tassone E.E."/>
        </authorList>
    </citation>
    <scope>NUCLEOTIDE SEQUENCE</scope>
</reference>
<feature type="non-terminal residue" evidence="2">
    <location>
        <position position="1"/>
    </location>
</feature>
<dbReference type="PANTHER" id="PTHR21224:SF1">
    <property type="entry name" value="INTEGRATOR COMPLEX SUBUNIT 1"/>
    <property type="match status" value="1"/>
</dbReference>
<evidence type="ECO:0000259" key="1">
    <source>
        <dbReference type="Pfam" id="PF22929"/>
    </source>
</evidence>
<organism evidence="2">
    <name type="scientific">Pectinophora gossypiella</name>
    <name type="common">Cotton pink bollworm</name>
    <name type="synonym">Depressaria gossypiella</name>
    <dbReference type="NCBI Taxonomy" id="13191"/>
    <lineage>
        <taxon>Eukaryota</taxon>
        <taxon>Metazoa</taxon>
        <taxon>Ecdysozoa</taxon>
        <taxon>Arthropoda</taxon>
        <taxon>Hexapoda</taxon>
        <taxon>Insecta</taxon>
        <taxon>Pterygota</taxon>
        <taxon>Neoptera</taxon>
        <taxon>Endopterygota</taxon>
        <taxon>Lepidoptera</taxon>
        <taxon>Glossata</taxon>
        <taxon>Ditrysia</taxon>
        <taxon>Gelechioidea</taxon>
        <taxon>Gelechiidae</taxon>
        <taxon>Apatetrinae</taxon>
        <taxon>Pectinophora</taxon>
    </lineage>
</organism>
<accession>A0A1E1WGH1</accession>
<dbReference type="InterPro" id="IPR053966">
    <property type="entry name" value="INTS1_INTS2-bd"/>
</dbReference>
<dbReference type="Pfam" id="PF22929">
    <property type="entry name" value="INTS1_INTS2-bd"/>
    <property type="match status" value="1"/>
</dbReference>
<dbReference type="AlphaFoldDB" id="A0A1E1WGH1"/>
<evidence type="ECO:0000313" key="2">
    <source>
        <dbReference type="EMBL" id="JAT86100.1"/>
    </source>
</evidence>
<sequence>IVAHAHLKLLCYGPSMYDTDQEMYTWLQSIWVGNDAPQAFLLESSEEAVLLPDWLRLHLVRSARPPLLEAGLRGLPAHKLALFIQTFGMPVSSMSALLGA</sequence>
<feature type="non-terminal residue" evidence="2">
    <location>
        <position position="100"/>
    </location>
</feature>
<feature type="domain" description="Integrator complex subunit 1 INTS2-binding" evidence="1">
    <location>
        <begin position="1"/>
        <end position="99"/>
    </location>
</feature>
<dbReference type="GO" id="GO:0032039">
    <property type="term" value="C:integrator complex"/>
    <property type="evidence" value="ECO:0007669"/>
    <property type="project" value="InterPro"/>
</dbReference>